<evidence type="ECO:0000256" key="5">
    <source>
        <dbReference type="ARBA" id="ARBA00022857"/>
    </source>
</evidence>
<dbReference type="InterPro" id="IPR018517">
    <property type="entry name" value="tRNA_hU_synthase_CS"/>
</dbReference>
<proteinExistence type="inferred from homology"/>
<dbReference type="SUPFAM" id="SSF51395">
    <property type="entry name" value="FMN-linked oxidoreductases"/>
    <property type="match status" value="1"/>
</dbReference>
<name>A0ABS8DCU3_9FIRM</name>
<gene>
    <name evidence="9" type="ORF">LIZ65_01365</name>
</gene>
<dbReference type="Proteomes" id="UP001299546">
    <property type="component" value="Unassembled WGS sequence"/>
</dbReference>
<comment type="cofactor">
    <cofactor evidence="1 7">
        <name>FMN</name>
        <dbReference type="ChEBI" id="CHEBI:58210"/>
    </cofactor>
</comment>
<evidence type="ECO:0000313" key="10">
    <source>
        <dbReference type="Proteomes" id="UP001299546"/>
    </source>
</evidence>
<evidence type="ECO:0000259" key="8">
    <source>
        <dbReference type="Pfam" id="PF01207"/>
    </source>
</evidence>
<dbReference type="InterPro" id="IPR035587">
    <property type="entry name" value="DUS-like_FMN-bd"/>
</dbReference>
<dbReference type="EMBL" id="JAJCIS010000001">
    <property type="protein sequence ID" value="MCB7385922.1"/>
    <property type="molecule type" value="Genomic_DNA"/>
</dbReference>
<keyword evidence="4 7" id="KW-0819">tRNA processing</keyword>
<dbReference type="PANTHER" id="PTHR45846:SF1">
    <property type="entry name" value="TRNA-DIHYDROURIDINE(47) SYNTHASE [NAD(P)(+)]-LIKE"/>
    <property type="match status" value="1"/>
</dbReference>
<dbReference type="EC" id="1.3.1.-" evidence="7"/>
<dbReference type="PIRSF" id="PIRSF006621">
    <property type="entry name" value="Dus"/>
    <property type="match status" value="1"/>
</dbReference>
<evidence type="ECO:0000256" key="1">
    <source>
        <dbReference type="ARBA" id="ARBA00001917"/>
    </source>
</evidence>
<keyword evidence="6 7" id="KW-0560">Oxidoreductase</keyword>
<evidence type="ECO:0000256" key="3">
    <source>
        <dbReference type="ARBA" id="ARBA00022643"/>
    </source>
</evidence>
<keyword evidence="10" id="KW-1185">Reference proteome</keyword>
<keyword evidence="3 7" id="KW-0288">FMN</keyword>
<accession>A0ABS8DCU3</accession>
<dbReference type="CDD" id="cd02801">
    <property type="entry name" value="DUS_like_FMN"/>
    <property type="match status" value="1"/>
</dbReference>
<keyword evidence="5" id="KW-0521">NADP</keyword>
<comment type="caution">
    <text evidence="9">The sequence shown here is derived from an EMBL/GenBank/DDBJ whole genome shotgun (WGS) entry which is preliminary data.</text>
</comment>
<comment type="similarity">
    <text evidence="7">Belongs to the dus family.</text>
</comment>
<evidence type="ECO:0000256" key="6">
    <source>
        <dbReference type="ARBA" id="ARBA00023002"/>
    </source>
</evidence>
<comment type="function">
    <text evidence="7">Catalyzes the synthesis of 5,6-dihydrouridine (D), a modified base found in the D-loop of most tRNAs, via the reduction of the C5-C6 double bond in target uridines.</text>
</comment>
<feature type="domain" description="DUS-like FMN-binding" evidence="8">
    <location>
        <begin position="5"/>
        <end position="311"/>
    </location>
</feature>
<dbReference type="RefSeq" id="WP_066731926.1">
    <property type="nucleotide sequence ID" value="NZ_JAJCIQ010000001.1"/>
</dbReference>
<dbReference type="PROSITE" id="PS01136">
    <property type="entry name" value="UPF0034"/>
    <property type="match status" value="1"/>
</dbReference>
<evidence type="ECO:0000256" key="7">
    <source>
        <dbReference type="PIRNR" id="PIRNR006621"/>
    </source>
</evidence>
<reference evidence="9 10" key="1">
    <citation type="submission" date="2021-10" db="EMBL/GenBank/DDBJ databases">
        <title>Collection of gut derived symbiotic bacterial strains cultured from healthy donors.</title>
        <authorList>
            <person name="Lin H."/>
            <person name="Littmann E."/>
            <person name="Kohout C."/>
            <person name="Pamer E.G."/>
        </authorList>
    </citation>
    <scope>NUCLEOTIDE SEQUENCE [LARGE SCALE GENOMIC DNA]</scope>
    <source>
        <strain evidence="9 10">DFI.1.165</strain>
    </source>
</reference>
<evidence type="ECO:0000256" key="4">
    <source>
        <dbReference type="ARBA" id="ARBA00022694"/>
    </source>
</evidence>
<sequence length="313" mass="36882">MKYYLAPMEGITGYIYRNVYHTFFRAADKYFTPFIAPNQKGKFSTREENDILPSHNEGMYVVPQILTNHADDFVRTAQKLSEYGYQEINLNLGCPSRTVVAKYRGSGFLAKPDDLDRFLEEIFRRLDLKISIKTRIGKFAEEEFRDLLCIYNRYPLEELIIHPRCQKEFYSNTPHWEVFEYAVSESKNPLCYNGDIFTVEDFERWRQRFPDTDTVMLGRGVLRNPGLIEMLEGERTPEKARLKQFHDRLFKAYQQAIPGERNVLFKMKELWVYLGQTFPGSEKCMKKIKKAQSFYAYAEAVETLFEQQEACGE</sequence>
<organism evidence="9 10">
    <name type="scientific">Bariatricus massiliensis</name>
    <dbReference type="NCBI Taxonomy" id="1745713"/>
    <lineage>
        <taxon>Bacteria</taxon>
        <taxon>Bacillati</taxon>
        <taxon>Bacillota</taxon>
        <taxon>Clostridia</taxon>
        <taxon>Lachnospirales</taxon>
        <taxon>Lachnospiraceae</taxon>
        <taxon>Bariatricus</taxon>
    </lineage>
</organism>
<dbReference type="Gene3D" id="3.20.20.70">
    <property type="entry name" value="Aldolase class I"/>
    <property type="match status" value="1"/>
</dbReference>
<dbReference type="InterPro" id="IPR001269">
    <property type="entry name" value="DUS_fam"/>
</dbReference>
<dbReference type="Pfam" id="PF01207">
    <property type="entry name" value="Dus"/>
    <property type="match status" value="1"/>
</dbReference>
<evidence type="ECO:0000256" key="2">
    <source>
        <dbReference type="ARBA" id="ARBA00022630"/>
    </source>
</evidence>
<evidence type="ECO:0000313" key="9">
    <source>
        <dbReference type="EMBL" id="MCB7385922.1"/>
    </source>
</evidence>
<protein>
    <recommendedName>
        <fullName evidence="7">tRNA-dihydrouridine synthase</fullName>
        <ecNumber evidence="7">1.3.1.-</ecNumber>
    </recommendedName>
</protein>
<keyword evidence="2 7" id="KW-0285">Flavoprotein</keyword>
<dbReference type="PANTHER" id="PTHR45846">
    <property type="entry name" value="TRNA-DIHYDROURIDINE(47) SYNTHASE [NAD(P)(+)]-LIKE"/>
    <property type="match status" value="1"/>
</dbReference>
<dbReference type="InterPro" id="IPR013785">
    <property type="entry name" value="Aldolase_TIM"/>
</dbReference>